<evidence type="ECO:0000256" key="1">
    <source>
        <dbReference type="ARBA" id="ARBA00007387"/>
    </source>
</evidence>
<protein>
    <recommendedName>
        <fullName evidence="9">DUF829-domain-containing protein</fullName>
    </recommendedName>
</protein>
<organism evidence="7 8">
    <name type="scientific">Mycena belliarum</name>
    <dbReference type="NCBI Taxonomy" id="1033014"/>
    <lineage>
        <taxon>Eukaryota</taxon>
        <taxon>Fungi</taxon>
        <taxon>Dikarya</taxon>
        <taxon>Basidiomycota</taxon>
        <taxon>Agaricomycotina</taxon>
        <taxon>Agaricomycetes</taxon>
        <taxon>Agaricomycetidae</taxon>
        <taxon>Agaricales</taxon>
        <taxon>Marasmiineae</taxon>
        <taxon>Mycenaceae</taxon>
        <taxon>Mycena</taxon>
    </lineage>
</organism>
<dbReference type="PANTHER" id="PTHR12265:SF30">
    <property type="entry name" value="TRANSMEMBRANE PROTEIN 53"/>
    <property type="match status" value="1"/>
</dbReference>
<dbReference type="Pfam" id="PF05705">
    <property type="entry name" value="DUF829"/>
    <property type="match status" value="1"/>
</dbReference>
<keyword evidence="5" id="KW-0539">Nucleus</keyword>
<dbReference type="PANTHER" id="PTHR12265">
    <property type="entry name" value="TRANSMEMBRANE PROTEIN 53"/>
    <property type="match status" value="1"/>
</dbReference>
<evidence type="ECO:0000256" key="2">
    <source>
        <dbReference type="ARBA" id="ARBA00022692"/>
    </source>
</evidence>
<sequence length="300" mass="33214">MDSLQLPATPAPQVELHPLGQDVYISYGDRTKADRDDPKVIVFFGWMDAPIRAATKFAAKHRLRWPSSDIAIVQSHPAFIWTSQERRDDVLRPLAEHLVSTVYQQPAGANKGILLHAISNGGAFQMITLSRVLHSLISSSSDIPRQPIRLATIIDSAPGTGEYASLLATFNTGTKSPTAKALKSVPVALIYTGIVLRRAALCEQNLFTNLHARLQAPGLLPLSDYFAPRVYIYSTADAMVPFASVEKHLSVLRRSGPPFDFAVEKYTKSQHVLHEREDPARYWAAVRAVWERSAPVRAKL</sequence>
<comment type="similarity">
    <text evidence="1">Belongs to the TMEM53 family.</text>
</comment>
<evidence type="ECO:0008006" key="9">
    <source>
        <dbReference type="Google" id="ProtNLM"/>
    </source>
</evidence>
<dbReference type="InterPro" id="IPR008547">
    <property type="entry name" value="DUF829_TMEM53"/>
</dbReference>
<evidence type="ECO:0000256" key="4">
    <source>
        <dbReference type="ARBA" id="ARBA00023136"/>
    </source>
</evidence>
<keyword evidence="3" id="KW-1133">Transmembrane helix</keyword>
<gene>
    <name evidence="7" type="ORF">B0H15DRAFT_179091</name>
</gene>
<keyword evidence="2" id="KW-0812">Transmembrane</keyword>
<evidence type="ECO:0000256" key="3">
    <source>
        <dbReference type="ARBA" id="ARBA00022989"/>
    </source>
</evidence>
<evidence type="ECO:0000256" key="6">
    <source>
        <dbReference type="ARBA" id="ARBA00034303"/>
    </source>
</evidence>
<dbReference type="InterPro" id="IPR029058">
    <property type="entry name" value="AB_hydrolase_fold"/>
</dbReference>
<accession>A0AAD6XSA9</accession>
<keyword evidence="4" id="KW-0472">Membrane</keyword>
<dbReference type="EMBL" id="JARJCN010000019">
    <property type="protein sequence ID" value="KAJ7091889.1"/>
    <property type="molecule type" value="Genomic_DNA"/>
</dbReference>
<name>A0AAD6XSA9_9AGAR</name>
<dbReference type="Proteomes" id="UP001222325">
    <property type="component" value="Unassembled WGS sequence"/>
</dbReference>
<dbReference type="GO" id="GO:0005640">
    <property type="term" value="C:nuclear outer membrane"/>
    <property type="evidence" value="ECO:0007669"/>
    <property type="project" value="UniProtKB-SubCell"/>
</dbReference>
<reference evidence="7" key="1">
    <citation type="submission" date="2023-03" db="EMBL/GenBank/DDBJ databases">
        <title>Massive genome expansion in bonnet fungi (Mycena s.s.) driven by repeated elements and novel gene families across ecological guilds.</title>
        <authorList>
            <consortium name="Lawrence Berkeley National Laboratory"/>
            <person name="Harder C.B."/>
            <person name="Miyauchi S."/>
            <person name="Viragh M."/>
            <person name="Kuo A."/>
            <person name="Thoen E."/>
            <person name="Andreopoulos B."/>
            <person name="Lu D."/>
            <person name="Skrede I."/>
            <person name="Drula E."/>
            <person name="Henrissat B."/>
            <person name="Morin E."/>
            <person name="Kohler A."/>
            <person name="Barry K."/>
            <person name="LaButti K."/>
            <person name="Morin E."/>
            <person name="Salamov A."/>
            <person name="Lipzen A."/>
            <person name="Mereny Z."/>
            <person name="Hegedus B."/>
            <person name="Baldrian P."/>
            <person name="Stursova M."/>
            <person name="Weitz H."/>
            <person name="Taylor A."/>
            <person name="Grigoriev I.V."/>
            <person name="Nagy L.G."/>
            <person name="Martin F."/>
            <person name="Kauserud H."/>
        </authorList>
    </citation>
    <scope>NUCLEOTIDE SEQUENCE</scope>
    <source>
        <strain evidence="7">CBHHK173m</strain>
    </source>
</reference>
<proteinExistence type="inferred from homology"/>
<keyword evidence="8" id="KW-1185">Reference proteome</keyword>
<comment type="caution">
    <text evidence="7">The sequence shown here is derived from an EMBL/GenBank/DDBJ whole genome shotgun (WGS) entry which is preliminary data.</text>
</comment>
<evidence type="ECO:0000256" key="5">
    <source>
        <dbReference type="ARBA" id="ARBA00023242"/>
    </source>
</evidence>
<dbReference type="AlphaFoldDB" id="A0AAD6XSA9"/>
<evidence type="ECO:0000313" key="7">
    <source>
        <dbReference type="EMBL" id="KAJ7091889.1"/>
    </source>
</evidence>
<dbReference type="SUPFAM" id="SSF53474">
    <property type="entry name" value="alpha/beta-Hydrolases"/>
    <property type="match status" value="1"/>
</dbReference>
<evidence type="ECO:0000313" key="8">
    <source>
        <dbReference type="Proteomes" id="UP001222325"/>
    </source>
</evidence>
<comment type="subcellular location">
    <subcellularLocation>
        <location evidence="6">Nucleus outer membrane</location>
        <topology evidence="6">Single-pass membrane protein</topology>
    </subcellularLocation>
</comment>